<name>A0A1H3DPP4_9BACI</name>
<dbReference type="RefSeq" id="WP_076569895.1">
    <property type="nucleotide sequence ID" value="NZ_FNOS01000002.1"/>
</dbReference>
<evidence type="ECO:0000313" key="3">
    <source>
        <dbReference type="Proteomes" id="UP000198647"/>
    </source>
</evidence>
<keyword evidence="1" id="KW-0812">Transmembrane</keyword>
<comment type="caution">
    <text evidence="2">The sequence shown here is derived from an EMBL/GenBank/DDBJ whole genome shotgun (WGS) entry which is preliminary data.</text>
</comment>
<protein>
    <submittedName>
        <fullName evidence="2">Uncharacterized protein</fullName>
    </submittedName>
</protein>
<proteinExistence type="predicted"/>
<feature type="transmembrane region" description="Helical" evidence="1">
    <location>
        <begin position="154"/>
        <end position="175"/>
    </location>
</feature>
<keyword evidence="3" id="KW-1185">Reference proteome</keyword>
<feature type="transmembrane region" description="Helical" evidence="1">
    <location>
        <begin position="53"/>
        <end position="74"/>
    </location>
</feature>
<gene>
    <name evidence="2" type="ORF">SAMN04488081_1051</name>
</gene>
<accession>A0A1H3DPP4</accession>
<organism evidence="2 3">
    <name type="scientific">Salimicrobium album</name>
    <dbReference type="NCBI Taxonomy" id="50717"/>
    <lineage>
        <taxon>Bacteria</taxon>
        <taxon>Bacillati</taxon>
        <taxon>Bacillota</taxon>
        <taxon>Bacilli</taxon>
        <taxon>Bacillales</taxon>
        <taxon>Bacillaceae</taxon>
        <taxon>Salimicrobium</taxon>
    </lineage>
</organism>
<reference evidence="2 3" key="1">
    <citation type="submission" date="2016-10" db="EMBL/GenBank/DDBJ databases">
        <authorList>
            <person name="Varghese N."/>
            <person name="Submissions S."/>
        </authorList>
    </citation>
    <scope>NUCLEOTIDE SEQUENCE [LARGE SCALE GENOMIC DNA]</scope>
    <source>
        <strain evidence="2 3">DSM 20748</strain>
    </source>
</reference>
<keyword evidence="1" id="KW-1133">Transmembrane helix</keyword>
<evidence type="ECO:0000256" key="1">
    <source>
        <dbReference type="SAM" id="Phobius"/>
    </source>
</evidence>
<feature type="transmembrane region" description="Helical" evidence="1">
    <location>
        <begin position="112"/>
        <end position="134"/>
    </location>
</feature>
<feature type="transmembrane region" description="Helical" evidence="1">
    <location>
        <begin position="80"/>
        <end position="100"/>
    </location>
</feature>
<sequence length="176" mass="19893">MSKNRKDVIVDEIRYWKKNKLLPDKYCDFLLALYTEGESGDDKEKKVLRTSPWLATYYSVNFLLIPLSFTVIYFTENGIILQSLLLTGFAGSSFLLQSLIKKEKAPVELPMIITLIIVLLLTTSSAAYYFPMLYAEGIALLNAVGWMTIGMRRSLFYVKVSGIALLAGTLISMLIR</sequence>
<evidence type="ECO:0000313" key="2">
    <source>
        <dbReference type="EMBL" id="SDX68473.1"/>
    </source>
</evidence>
<keyword evidence="1" id="KW-0472">Membrane</keyword>
<dbReference type="EMBL" id="FNOS01000002">
    <property type="protein sequence ID" value="SDX68473.1"/>
    <property type="molecule type" value="Genomic_DNA"/>
</dbReference>
<dbReference type="Proteomes" id="UP000198647">
    <property type="component" value="Unassembled WGS sequence"/>
</dbReference>